<dbReference type="NCBIfam" id="NF004714">
    <property type="entry name" value="PRK06058.1"/>
    <property type="match status" value="1"/>
</dbReference>
<protein>
    <submittedName>
        <fullName evidence="6">Unannotated protein</fullName>
    </submittedName>
</protein>
<evidence type="ECO:0000256" key="4">
    <source>
        <dbReference type="ARBA" id="ARBA00022679"/>
    </source>
</evidence>
<dbReference type="InterPro" id="IPR015424">
    <property type="entry name" value="PyrdxlP-dep_Trfase"/>
</dbReference>
<dbReference type="SUPFAM" id="SSF53383">
    <property type="entry name" value="PLP-dependent transferases"/>
    <property type="match status" value="1"/>
</dbReference>
<keyword evidence="3" id="KW-0032">Aminotransferase</keyword>
<comment type="cofactor">
    <cofactor evidence="1">
        <name>pyridoxal 5'-phosphate</name>
        <dbReference type="ChEBI" id="CHEBI:597326"/>
    </cofactor>
</comment>
<dbReference type="InterPro" id="IPR015421">
    <property type="entry name" value="PyrdxlP-dep_Trfase_major"/>
</dbReference>
<dbReference type="CDD" id="cd00610">
    <property type="entry name" value="OAT_like"/>
    <property type="match status" value="1"/>
</dbReference>
<dbReference type="PANTHER" id="PTHR11986">
    <property type="entry name" value="AMINOTRANSFERASE CLASS III"/>
    <property type="match status" value="1"/>
</dbReference>
<evidence type="ECO:0000256" key="3">
    <source>
        <dbReference type="ARBA" id="ARBA00022576"/>
    </source>
</evidence>
<dbReference type="Gene3D" id="3.40.640.10">
    <property type="entry name" value="Type I PLP-dependent aspartate aminotransferase-like (Major domain)"/>
    <property type="match status" value="1"/>
</dbReference>
<dbReference type="NCBIfam" id="TIGR00700">
    <property type="entry name" value="GABAtrnsam"/>
    <property type="match status" value="1"/>
</dbReference>
<dbReference type="GO" id="GO:0030170">
    <property type="term" value="F:pyridoxal phosphate binding"/>
    <property type="evidence" value="ECO:0007669"/>
    <property type="project" value="InterPro"/>
</dbReference>
<dbReference type="GO" id="GO:0042802">
    <property type="term" value="F:identical protein binding"/>
    <property type="evidence" value="ECO:0007669"/>
    <property type="project" value="TreeGrafter"/>
</dbReference>
<dbReference type="Gene3D" id="3.90.1150.10">
    <property type="entry name" value="Aspartate Aminotransferase, domain 1"/>
    <property type="match status" value="1"/>
</dbReference>
<sequence length="450" mass="46968">MATYSAPHADDLPQERRVLTAIPGPRSQELQARRAAAVSSAVSVTLPIFIESAGGGVLLDVDGNSLIDLGSGIAVTTVGNAAPRVVAAVQEQVARFTHTCFMVTGYEGYVEVCEALNRLTPGAHEKRSALFNSGAEAVENAIKISRAHTGRDAVVVFEHGYHGRTNLTMAMTAKNMPYKQSFGPFAPEIYRVPLSYPFRDGRSGELAAAEAILKIEKEIGASNVAAIVIEPIAGEGGFIVPAEGFLPRLADFARDNGIVFVADEIQTGFCRTGAWFGCDHEGVVPDLITTAKGMAGGLPLAAVTGRAEIMNSVHAGGLGGTYGGNPVACAAALGAIATMEELDLIGAARTIESVMVPRLRALAERTGVIGEVRGRGAMIAVEIVKPGSTTPDAELTSAVAKACHAQGVVVLTAGTYGNVLRFLPPLSMPAHLLDEALTVLEEQFLALTAR</sequence>
<evidence type="ECO:0000256" key="1">
    <source>
        <dbReference type="ARBA" id="ARBA00001933"/>
    </source>
</evidence>
<evidence type="ECO:0000256" key="2">
    <source>
        <dbReference type="ARBA" id="ARBA00008954"/>
    </source>
</evidence>
<dbReference type="PIRSF" id="PIRSF000521">
    <property type="entry name" value="Transaminase_4ab_Lys_Orn"/>
    <property type="match status" value="1"/>
</dbReference>
<evidence type="ECO:0000313" key="6">
    <source>
        <dbReference type="EMBL" id="CAB5038951.1"/>
    </source>
</evidence>
<reference evidence="6" key="1">
    <citation type="submission" date="2020-05" db="EMBL/GenBank/DDBJ databases">
        <authorList>
            <person name="Chiriac C."/>
            <person name="Salcher M."/>
            <person name="Ghai R."/>
            <person name="Kavagutti S V."/>
        </authorList>
    </citation>
    <scope>NUCLEOTIDE SEQUENCE</scope>
</reference>
<dbReference type="AlphaFoldDB" id="A0A6J7SD60"/>
<dbReference type="FunFam" id="3.40.640.10:FF:000013">
    <property type="entry name" value="4-aminobutyrate aminotransferase"/>
    <property type="match status" value="1"/>
</dbReference>
<dbReference type="GO" id="GO:0009448">
    <property type="term" value="P:gamma-aminobutyric acid metabolic process"/>
    <property type="evidence" value="ECO:0007669"/>
    <property type="project" value="InterPro"/>
</dbReference>
<evidence type="ECO:0000256" key="5">
    <source>
        <dbReference type="ARBA" id="ARBA00022898"/>
    </source>
</evidence>
<dbReference type="Pfam" id="PF00202">
    <property type="entry name" value="Aminotran_3"/>
    <property type="match status" value="1"/>
</dbReference>
<name>A0A6J7SD60_9ZZZZ</name>
<dbReference type="PANTHER" id="PTHR11986:SF58">
    <property type="entry name" value="LEUCINE_METHIONINE RACEMASE"/>
    <property type="match status" value="1"/>
</dbReference>
<dbReference type="InterPro" id="IPR005814">
    <property type="entry name" value="Aminotrans_3"/>
</dbReference>
<dbReference type="InterPro" id="IPR004632">
    <property type="entry name" value="4NH2But_aminotransferase_bac"/>
</dbReference>
<dbReference type="InterPro" id="IPR015422">
    <property type="entry name" value="PyrdxlP-dep_Trfase_small"/>
</dbReference>
<gene>
    <name evidence="6" type="ORF">UFOPK4150_02099</name>
</gene>
<dbReference type="EMBL" id="CAFBPU010000059">
    <property type="protein sequence ID" value="CAB5038951.1"/>
    <property type="molecule type" value="Genomic_DNA"/>
</dbReference>
<comment type="similarity">
    <text evidence="2">Belongs to the class-III pyridoxal-phosphate-dependent aminotransferase family.</text>
</comment>
<dbReference type="GO" id="GO:0034386">
    <property type="term" value="F:4-aminobutyrate:2-oxoglutarate transaminase activity"/>
    <property type="evidence" value="ECO:0007669"/>
    <property type="project" value="InterPro"/>
</dbReference>
<dbReference type="InterPro" id="IPR049704">
    <property type="entry name" value="Aminotrans_3_PPA_site"/>
</dbReference>
<organism evidence="6">
    <name type="scientific">freshwater metagenome</name>
    <dbReference type="NCBI Taxonomy" id="449393"/>
    <lineage>
        <taxon>unclassified sequences</taxon>
        <taxon>metagenomes</taxon>
        <taxon>ecological metagenomes</taxon>
    </lineage>
</organism>
<keyword evidence="4" id="KW-0808">Transferase</keyword>
<dbReference type="PROSITE" id="PS00600">
    <property type="entry name" value="AA_TRANSFER_CLASS_3"/>
    <property type="match status" value="1"/>
</dbReference>
<dbReference type="InterPro" id="IPR050103">
    <property type="entry name" value="Class-III_PLP-dep_AT"/>
</dbReference>
<accession>A0A6J7SD60</accession>
<keyword evidence="5" id="KW-0663">Pyridoxal phosphate</keyword>
<proteinExistence type="inferred from homology"/>